<keyword evidence="1" id="KW-0030">Aminoacyl-tRNA synthetase</keyword>
<reference evidence="1" key="1">
    <citation type="submission" date="2018-02" db="EMBL/GenBank/DDBJ databases">
        <title>Rhizophora mucronata_Transcriptome.</title>
        <authorList>
            <person name="Meera S.P."/>
            <person name="Sreeshan A."/>
            <person name="Augustine A."/>
        </authorList>
    </citation>
    <scope>NUCLEOTIDE SEQUENCE</scope>
    <source>
        <tissue evidence="1">Leaf</tissue>
    </source>
</reference>
<dbReference type="EMBL" id="GGEC01039133">
    <property type="protein sequence ID" value="MBX19617.1"/>
    <property type="molecule type" value="Transcribed_RNA"/>
</dbReference>
<accession>A0A2P2LNS5</accession>
<dbReference type="GO" id="GO:0004812">
    <property type="term" value="F:aminoacyl-tRNA ligase activity"/>
    <property type="evidence" value="ECO:0007669"/>
    <property type="project" value="UniProtKB-KW"/>
</dbReference>
<keyword evidence="1" id="KW-0436">Ligase</keyword>
<organism evidence="1">
    <name type="scientific">Rhizophora mucronata</name>
    <name type="common">Asiatic mangrove</name>
    <dbReference type="NCBI Taxonomy" id="61149"/>
    <lineage>
        <taxon>Eukaryota</taxon>
        <taxon>Viridiplantae</taxon>
        <taxon>Streptophyta</taxon>
        <taxon>Embryophyta</taxon>
        <taxon>Tracheophyta</taxon>
        <taxon>Spermatophyta</taxon>
        <taxon>Magnoliopsida</taxon>
        <taxon>eudicotyledons</taxon>
        <taxon>Gunneridae</taxon>
        <taxon>Pentapetalae</taxon>
        <taxon>rosids</taxon>
        <taxon>fabids</taxon>
        <taxon>Malpighiales</taxon>
        <taxon>Rhizophoraceae</taxon>
        <taxon>Rhizophora</taxon>
    </lineage>
</organism>
<name>A0A2P2LNS5_RHIMU</name>
<proteinExistence type="predicted"/>
<dbReference type="AlphaFoldDB" id="A0A2P2LNS5"/>
<evidence type="ECO:0000313" key="1">
    <source>
        <dbReference type="EMBL" id="MBX19617.1"/>
    </source>
</evidence>
<sequence length="53" mass="6112">MTQNLSEQGTKNLTSFVLPETIWYTERRLLHSGLSGLSNSKLSEVQEEKHQKH</sequence>
<protein>
    <submittedName>
        <fullName evidence="1">tRNA synthetase class 1 family protein</fullName>
    </submittedName>
</protein>